<sequence length="218" mass="24392">MTIAVITPHEVVLPSSPYQMWVDGELHDYLHIPHDGSRVEIIDGEIVVSPGPRLMHQVICSEITEIIGRARMDASYRWRSLVGNGLNFVAEENAYIPDVTILDTEVMQEALRLGQMHLITDQAEMVVEVTSPSTAKRDRPPTGKQADKGKWCGYARAEIPYYLLIDLDPAVSSVTLYSIPDQASVAYLHKETWTIGETITLPDPIGIEIPTDAWKPWD</sequence>
<comment type="caution">
    <text evidence="2">The sequence shown here is derived from an EMBL/GenBank/DDBJ whole genome shotgun (WGS) entry which is preliminary data.</text>
</comment>
<dbReference type="PANTHER" id="PTHR35400:SF3">
    <property type="entry name" value="SLL1072 PROTEIN"/>
    <property type="match status" value="1"/>
</dbReference>
<organism evidence="2 3">
    <name type="scientific">Nonomuraea turkmeniaca</name>
    <dbReference type="NCBI Taxonomy" id="103838"/>
    <lineage>
        <taxon>Bacteria</taxon>
        <taxon>Bacillati</taxon>
        <taxon>Actinomycetota</taxon>
        <taxon>Actinomycetes</taxon>
        <taxon>Streptosporangiales</taxon>
        <taxon>Streptosporangiaceae</taxon>
        <taxon>Nonomuraea</taxon>
    </lineage>
</organism>
<feature type="domain" description="Putative restriction endonuclease" evidence="1">
    <location>
        <begin position="28"/>
        <end position="209"/>
    </location>
</feature>
<reference evidence="2 3" key="1">
    <citation type="submission" date="2019-05" db="EMBL/GenBank/DDBJ databases">
        <title>Draft genome sequence of Nonomuraea turkmeniaca DSM 43926.</title>
        <authorList>
            <person name="Saricaoglu S."/>
            <person name="Isik K."/>
        </authorList>
    </citation>
    <scope>NUCLEOTIDE SEQUENCE [LARGE SCALE GENOMIC DNA]</scope>
    <source>
        <strain evidence="2 3">DSM 43926</strain>
    </source>
</reference>
<dbReference type="GO" id="GO:0004519">
    <property type="term" value="F:endonuclease activity"/>
    <property type="evidence" value="ECO:0007669"/>
    <property type="project" value="UniProtKB-KW"/>
</dbReference>
<keyword evidence="3" id="KW-1185">Reference proteome</keyword>
<dbReference type="SUPFAM" id="SSF52980">
    <property type="entry name" value="Restriction endonuclease-like"/>
    <property type="match status" value="1"/>
</dbReference>
<dbReference type="Pfam" id="PF05685">
    <property type="entry name" value="Uma2"/>
    <property type="match status" value="1"/>
</dbReference>
<accession>A0A5S4FGJ6</accession>
<dbReference type="InterPro" id="IPR012296">
    <property type="entry name" value="Nuclease_put_TT1808"/>
</dbReference>
<dbReference type="InterPro" id="IPR011335">
    <property type="entry name" value="Restrct_endonuc-II-like"/>
</dbReference>
<dbReference type="Proteomes" id="UP000309128">
    <property type="component" value="Unassembled WGS sequence"/>
</dbReference>
<dbReference type="CDD" id="cd06260">
    <property type="entry name" value="DUF820-like"/>
    <property type="match status" value="1"/>
</dbReference>
<proteinExistence type="predicted"/>
<gene>
    <name evidence="2" type="ORF">ETD86_21125</name>
</gene>
<keyword evidence="2" id="KW-0378">Hydrolase</keyword>
<evidence type="ECO:0000313" key="3">
    <source>
        <dbReference type="Proteomes" id="UP000309128"/>
    </source>
</evidence>
<evidence type="ECO:0000313" key="2">
    <source>
        <dbReference type="EMBL" id="TMR18689.1"/>
    </source>
</evidence>
<dbReference type="EMBL" id="VCKY01000068">
    <property type="protein sequence ID" value="TMR18689.1"/>
    <property type="molecule type" value="Genomic_DNA"/>
</dbReference>
<dbReference type="InterPro" id="IPR008538">
    <property type="entry name" value="Uma2"/>
</dbReference>
<protein>
    <submittedName>
        <fullName evidence="2">Uma2 family endonuclease</fullName>
    </submittedName>
</protein>
<name>A0A5S4FGJ6_9ACTN</name>
<dbReference type="Gene3D" id="3.90.1570.10">
    <property type="entry name" value="tt1808, chain A"/>
    <property type="match status" value="1"/>
</dbReference>
<dbReference type="PANTHER" id="PTHR35400">
    <property type="entry name" value="SLR1083 PROTEIN"/>
    <property type="match status" value="1"/>
</dbReference>
<dbReference type="AlphaFoldDB" id="A0A5S4FGJ6"/>
<dbReference type="OrthoDB" id="4537149at2"/>
<keyword evidence="2" id="KW-0540">Nuclease</keyword>
<dbReference type="RefSeq" id="WP_138667874.1">
    <property type="nucleotide sequence ID" value="NZ_VCKY01000068.1"/>
</dbReference>
<evidence type="ECO:0000259" key="1">
    <source>
        <dbReference type="Pfam" id="PF05685"/>
    </source>
</evidence>
<keyword evidence="2" id="KW-0255">Endonuclease</keyword>